<dbReference type="CDD" id="cd01561">
    <property type="entry name" value="CBS_like"/>
    <property type="match status" value="1"/>
</dbReference>
<dbReference type="GO" id="GO:0006535">
    <property type="term" value="P:cysteine biosynthetic process from serine"/>
    <property type="evidence" value="ECO:0007669"/>
    <property type="project" value="UniProtKB-UniRule"/>
</dbReference>
<evidence type="ECO:0000313" key="14">
    <source>
        <dbReference type="EMBL" id="AUX34012.1"/>
    </source>
</evidence>
<evidence type="ECO:0000256" key="3">
    <source>
        <dbReference type="ARBA" id="ARBA00007103"/>
    </source>
</evidence>
<dbReference type="PANTHER" id="PTHR10314">
    <property type="entry name" value="CYSTATHIONINE BETA-SYNTHASE"/>
    <property type="match status" value="1"/>
</dbReference>
<evidence type="ECO:0000256" key="12">
    <source>
        <dbReference type="RuleBase" id="RU003985"/>
    </source>
</evidence>
<keyword evidence="8 12" id="KW-0198">Cysteine biosynthesis</keyword>
<feature type="modified residue" description="N6-(pyridoxal phosphate)lysine" evidence="11">
    <location>
        <position position="47"/>
    </location>
</feature>
<dbReference type="InterPro" id="IPR005859">
    <property type="entry name" value="CysK"/>
</dbReference>
<dbReference type="InterPro" id="IPR001216">
    <property type="entry name" value="P-phosphate_BS"/>
</dbReference>
<dbReference type="NCBIfam" id="TIGR01136">
    <property type="entry name" value="cysKM"/>
    <property type="match status" value="1"/>
</dbReference>
<evidence type="ECO:0000259" key="13">
    <source>
        <dbReference type="Pfam" id="PF00291"/>
    </source>
</evidence>
<dbReference type="InterPro" id="IPR005856">
    <property type="entry name" value="Cys_synth"/>
</dbReference>
<evidence type="ECO:0000256" key="6">
    <source>
        <dbReference type="ARBA" id="ARBA00022679"/>
    </source>
</evidence>
<evidence type="ECO:0000256" key="5">
    <source>
        <dbReference type="ARBA" id="ARBA00022605"/>
    </source>
</evidence>
<evidence type="ECO:0000256" key="11">
    <source>
        <dbReference type="PIRSR" id="PIRSR605856-51"/>
    </source>
</evidence>
<evidence type="ECO:0000256" key="8">
    <source>
        <dbReference type="ARBA" id="ARBA00023192"/>
    </source>
</evidence>
<reference evidence="14 15" key="1">
    <citation type="submission" date="2015-09" db="EMBL/GenBank/DDBJ databases">
        <title>Sorangium comparison.</title>
        <authorList>
            <person name="Zaburannyi N."/>
            <person name="Bunk B."/>
            <person name="Overmann J."/>
            <person name="Mueller R."/>
        </authorList>
    </citation>
    <scope>NUCLEOTIDE SEQUENCE [LARGE SCALE GENOMIC DNA]</scope>
    <source>
        <strain evidence="14 15">So ce836</strain>
    </source>
</reference>
<feature type="binding site" evidence="10">
    <location>
        <position position="270"/>
    </location>
    <ligand>
        <name>pyridoxal 5'-phosphate</name>
        <dbReference type="ChEBI" id="CHEBI:597326"/>
    </ligand>
</feature>
<dbReference type="GO" id="GO:0004124">
    <property type="term" value="F:cysteine synthase activity"/>
    <property type="evidence" value="ECO:0007669"/>
    <property type="project" value="UniProtKB-UniRule"/>
</dbReference>
<dbReference type="Pfam" id="PF00291">
    <property type="entry name" value="PALP"/>
    <property type="match status" value="1"/>
</dbReference>
<evidence type="ECO:0000256" key="1">
    <source>
        <dbReference type="ARBA" id="ARBA00001933"/>
    </source>
</evidence>
<feature type="binding site" evidence="10">
    <location>
        <begin position="181"/>
        <end position="185"/>
    </location>
    <ligand>
        <name>pyridoxal 5'-phosphate</name>
        <dbReference type="ChEBI" id="CHEBI:597326"/>
    </ligand>
</feature>
<dbReference type="EMBL" id="CP012672">
    <property type="protein sequence ID" value="AUX34012.1"/>
    <property type="molecule type" value="Genomic_DNA"/>
</dbReference>
<dbReference type="InterPro" id="IPR050214">
    <property type="entry name" value="Cys_Synth/Cystath_Beta-Synth"/>
</dbReference>
<keyword evidence="7 10" id="KW-0663">Pyridoxal phosphate</keyword>
<gene>
    <name evidence="14" type="primary">cysM</name>
    <name evidence="14" type="ORF">SOCE836_061800</name>
</gene>
<proteinExistence type="inferred from homology"/>
<evidence type="ECO:0000256" key="2">
    <source>
        <dbReference type="ARBA" id="ARBA00004962"/>
    </source>
</evidence>
<feature type="domain" description="Tryptophan synthase beta chain-like PALP" evidence="13">
    <location>
        <begin position="13"/>
        <end position="295"/>
    </location>
</feature>
<protein>
    <recommendedName>
        <fullName evidence="4 12">Cysteine synthase</fullName>
        <ecNumber evidence="4 12">2.5.1.47</ecNumber>
    </recommendedName>
</protein>
<dbReference type="PROSITE" id="PS00901">
    <property type="entry name" value="CYS_SYNTHASE"/>
    <property type="match status" value="1"/>
</dbReference>
<accession>A0A4V0NGQ7</accession>
<dbReference type="Gene3D" id="3.40.50.1100">
    <property type="match status" value="2"/>
</dbReference>
<sequence>MRVGPVVPDALSLIGGTPLVRLARISPEGGGVIYGKLESMNPGGSVKDRAALGMVLCAEREGALGKGSTIVEATSGNTGISLAMIAAVRGYRCVVVMPEDMSVERRHILRAYGAEIVLTPEGQGMAGAVARAIEICQATPGAWMSQQFQNPANPGAHARATGLEILEQTGGDIAAFVAGVGTGGTLTGCGRVLRDRLGAAVRICAVEPAKSAVLSGRGPGAHGIQGLGPGFVPAILERSLIDEILTVTEAGASRMVRRLAREEGLLVGPSSGANVHAAVEIARKVHGTIVTVLPDSGERYLL</sequence>
<dbReference type="UniPathway" id="UPA00136">
    <property type="reaction ID" value="UER00200"/>
</dbReference>
<keyword evidence="6 12" id="KW-0808">Transferase</keyword>
<name>A0A4V0NGQ7_SORCE</name>
<evidence type="ECO:0000256" key="9">
    <source>
        <dbReference type="ARBA" id="ARBA00047931"/>
    </source>
</evidence>
<dbReference type="EC" id="2.5.1.47" evidence="4 12"/>
<comment type="catalytic activity">
    <reaction evidence="9 12">
        <text>O-acetyl-L-serine + hydrogen sulfide = L-cysteine + acetate</text>
        <dbReference type="Rhea" id="RHEA:14829"/>
        <dbReference type="ChEBI" id="CHEBI:29919"/>
        <dbReference type="ChEBI" id="CHEBI:30089"/>
        <dbReference type="ChEBI" id="CHEBI:35235"/>
        <dbReference type="ChEBI" id="CHEBI:58340"/>
        <dbReference type="EC" id="2.5.1.47"/>
    </reaction>
</comment>
<organism evidence="14 15">
    <name type="scientific">Sorangium cellulosum</name>
    <name type="common">Polyangium cellulosum</name>
    <dbReference type="NCBI Taxonomy" id="56"/>
    <lineage>
        <taxon>Bacteria</taxon>
        <taxon>Pseudomonadati</taxon>
        <taxon>Myxococcota</taxon>
        <taxon>Polyangia</taxon>
        <taxon>Polyangiales</taxon>
        <taxon>Polyangiaceae</taxon>
        <taxon>Sorangium</taxon>
    </lineage>
</organism>
<evidence type="ECO:0000256" key="7">
    <source>
        <dbReference type="ARBA" id="ARBA00022898"/>
    </source>
</evidence>
<evidence type="ECO:0000256" key="10">
    <source>
        <dbReference type="PIRSR" id="PIRSR605856-50"/>
    </source>
</evidence>
<dbReference type="InterPro" id="IPR001926">
    <property type="entry name" value="TrpB-like_PALP"/>
</dbReference>
<comment type="pathway">
    <text evidence="2">Amino-acid biosynthesis; L-cysteine biosynthesis; L-cysteine from L-serine: step 2/2.</text>
</comment>
<keyword evidence="5 12" id="KW-0028">Amino-acid biosynthesis</keyword>
<evidence type="ECO:0000313" key="15">
    <source>
        <dbReference type="Proteomes" id="UP000295497"/>
    </source>
</evidence>
<comment type="cofactor">
    <cofactor evidence="1 10 12">
        <name>pyridoxal 5'-phosphate</name>
        <dbReference type="ChEBI" id="CHEBI:597326"/>
    </cofactor>
</comment>
<dbReference type="AlphaFoldDB" id="A0A4V0NGQ7"/>
<comment type="similarity">
    <text evidence="3 12">Belongs to the cysteine synthase/cystathionine beta-synthase family.</text>
</comment>
<dbReference type="NCBIfam" id="TIGR01139">
    <property type="entry name" value="cysK"/>
    <property type="match status" value="1"/>
</dbReference>
<dbReference type="InterPro" id="IPR036052">
    <property type="entry name" value="TrpB-like_PALP_sf"/>
</dbReference>
<dbReference type="FunFam" id="3.40.50.1100:FF:000006">
    <property type="entry name" value="Cysteine synthase"/>
    <property type="match status" value="1"/>
</dbReference>
<evidence type="ECO:0000256" key="4">
    <source>
        <dbReference type="ARBA" id="ARBA00012681"/>
    </source>
</evidence>
<dbReference type="Proteomes" id="UP000295497">
    <property type="component" value="Chromosome"/>
</dbReference>
<feature type="binding site" evidence="10">
    <location>
        <position position="77"/>
    </location>
    <ligand>
        <name>pyridoxal 5'-phosphate</name>
        <dbReference type="ChEBI" id="CHEBI:597326"/>
    </ligand>
</feature>
<dbReference type="SUPFAM" id="SSF53686">
    <property type="entry name" value="Tryptophan synthase beta subunit-like PLP-dependent enzymes"/>
    <property type="match status" value="1"/>
</dbReference>